<proteinExistence type="predicted"/>
<evidence type="ECO:0000313" key="3">
    <source>
        <dbReference type="Proteomes" id="UP000269793"/>
    </source>
</evidence>
<dbReference type="GO" id="GO:0043161">
    <property type="term" value="P:proteasome-mediated ubiquitin-dependent protein catabolic process"/>
    <property type="evidence" value="ECO:0007669"/>
    <property type="project" value="TreeGrafter"/>
</dbReference>
<sequence length="397" mass="43963">MSTTSGAPKRRRSVATDTGLKTQRRCSDVRELHVALEFQRHIHRVTVLAQAPATCSSNTPLQCTVKALNDKALLQFAHAALPPVCVQVPWPVVPGSYAASFSDGYVFTIPTQPMGRTCQPPPSSPWHEFTQKDIDALQCARCAQTLVQFTPRAHLRALPSEHWEELVDAWMCHGDQRLNASVTQGRRDVDVHRVPRDDELWVSSLWLKTSSASITSGVCIRGEAQDNFSETHAFPVQCTQCHAVLGAAVEPVNAGDHATSVQWLQCSVMPAHVPTDLGFLGLVLSNYLVEQTERQAVHRFVVCAMQASEPAPRLVLWVFQPLITLSIPPLERPCDACKLLYKPGATQPDMAQHIPLVLPAEVCDALHDALQDSAQIYPASRRVLGDWHVGWLPRRWI</sequence>
<organism evidence="2 3">
    <name type="scientific">Malassezia restricta (strain ATCC 96810 / NBRC 103918 / CBS 7877)</name>
    <name type="common">Seborrheic dermatitis infection agent</name>
    <dbReference type="NCBI Taxonomy" id="425264"/>
    <lineage>
        <taxon>Eukaryota</taxon>
        <taxon>Fungi</taxon>
        <taxon>Dikarya</taxon>
        <taxon>Basidiomycota</taxon>
        <taxon>Ustilaginomycotina</taxon>
        <taxon>Malasseziomycetes</taxon>
        <taxon>Malasseziales</taxon>
        <taxon>Malasseziaceae</taxon>
        <taxon>Malassezia</taxon>
    </lineage>
</organism>
<reference evidence="2 3" key="1">
    <citation type="submission" date="2018-10" db="EMBL/GenBank/DDBJ databases">
        <title>Complete genome sequence of Malassezia restricta CBS 7877.</title>
        <authorList>
            <person name="Morand S.C."/>
            <person name="Bertignac M."/>
            <person name="Iltis A."/>
            <person name="Kolder I."/>
            <person name="Pirovano W."/>
            <person name="Jourdain R."/>
            <person name="Clavaud C."/>
        </authorList>
    </citation>
    <scope>NUCLEOTIDE SEQUENCE [LARGE SCALE GENOMIC DNA]</scope>
    <source>
        <strain evidence="2 3">CBS 7877</strain>
    </source>
</reference>
<accession>A0A3G2S7N4</accession>
<evidence type="ECO:0000313" key="2">
    <source>
        <dbReference type="EMBL" id="AYO43342.1"/>
    </source>
</evidence>
<feature type="region of interest" description="Disordered" evidence="1">
    <location>
        <begin position="1"/>
        <end position="20"/>
    </location>
</feature>
<dbReference type="PANTHER" id="PTHR31531">
    <property type="entry name" value="E3 UBIQUITIN-PROTEIN LIGASE E3D FAMILY MEMBER"/>
    <property type="match status" value="1"/>
</dbReference>
<dbReference type="InterPro" id="IPR019193">
    <property type="entry name" value="UBQ-conj_enz_E2-bd_prot"/>
</dbReference>
<protein>
    <submittedName>
        <fullName evidence="2">Uncharacterized protein</fullName>
    </submittedName>
</protein>
<dbReference type="OrthoDB" id="66510at2759"/>
<dbReference type="GO" id="GO:0005634">
    <property type="term" value="C:nucleus"/>
    <property type="evidence" value="ECO:0007669"/>
    <property type="project" value="TreeGrafter"/>
</dbReference>
<dbReference type="GO" id="GO:0051865">
    <property type="term" value="P:protein autoubiquitination"/>
    <property type="evidence" value="ECO:0007669"/>
    <property type="project" value="TreeGrafter"/>
</dbReference>
<dbReference type="VEuPathDB" id="FungiDB:DNF11_2392"/>
<dbReference type="EMBL" id="CP033151">
    <property type="protein sequence ID" value="AYO43342.1"/>
    <property type="molecule type" value="Genomic_DNA"/>
</dbReference>
<gene>
    <name evidence="2" type="ORF">DNF11_2392</name>
</gene>
<dbReference type="GO" id="GO:0061630">
    <property type="term" value="F:ubiquitin protein ligase activity"/>
    <property type="evidence" value="ECO:0007669"/>
    <property type="project" value="TreeGrafter"/>
</dbReference>
<name>A0A3G2S7N4_MALR7</name>
<dbReference type="GO" id="GO:0006513">
    <property type="term" value="P:protein monoubiquitination"/>
    <property type="evidence" value="ECO:0007669"/>
    <property type="project" value="TreeGrafter"/>
</dbReference>
<keyword evidence="3" id="KW-1185">Reference proteome</keyword>
<dbReference type="PANTHER" id="PTHR31531:SF2">
    <property type="entry name" value="E3 UBIQUITIN-PROTEIN LIGASE E3D"/>
    <property type="match status" value="1"/>
</dbReference>
<dbReference type="GO" id="GO:0031624">
    <property type="term" value="F:ubiquitin conjugating enzyme binding"/>
    <property type="evidence" value="ECO:0007669"/>
    <property type="project" value="TreeGrafter"/>
</dbReference>
<dbReference type="GO" id="GO:0005829">
    <property type="term" value="C:cytosol"/>
    <property type="evidence" value="ECO:0007669"/>
    <property type="project" value="TreeGrafter"/>
</dbReference>
<dbReference type="GO" id="GO:0030332">
    <property type="term" value="F:cyclin binding"/>
    <property type="evidence" value="ECO:0007669"/>
    <property type="project" value="TreeGrafter"/>
</dbReference>
<dbReference type="GO" id="GO:0000209">
    <property type="term" value="P:protein polyubiquitination"/>
    <property type="evidence" value="ECO:0007669"/>
    <property type="project" value="TreeGrafter"/>
</dbReference>
<dbReference type="Pfam" id="PF09814">
    <property type="entry name" value="HECT_2"/>
    <property type="match status" value="1"/>
</dbReference>
<dbReference type="GO" id="GO:0000151">
    <property type="term" value="C:ubiquitin ligase complex"/>
    <property type="evidence" value="ECO:0007669"/>
    <property type="project" value="TreeGrafter"/>
</dbReference>
<evidence type="ECO:0000256" key="1">
    <source>
        <dbReference type="SAM" id="MobiDB-lite"/>
    </source>
</evidence>
<dbReference type="Proteomes" id="UP000269793">
    <property type="component" value="Chromosome IV"/>
</dbReference>
<dbReference type="AlphaFoldDB" id="A0A3G2S7N4"/>
<dbReference type="STRING" id="425264.A0A3G2S7N4"/>